<organism evidence="2 3">
    <name type="scientific">Apilactobacillus micheneri</name>
    <dbReference type="NCBI Taxonomy" id="1899430"/>
    <lineage>
        <taxon>Bacteria</taxon>
        <taxon>Bacillati</taxon>
        <taxon>Bacillota</taxon>
        <taxon>Bacilli</taxon>
        <taxon>Lactobacillales</taxon>
        <taxon>Lactobacillaceae</taxon>
        <taxon>Apilactobacillus</taxon>
    </lineage>
</organism>
<dbReference type="Pfam" id="PF03992">
    <property type="entry name" value="ABM"/>
    <property type="match status" value="1"/>
</dbReference>
<dbReference type="InterPro" id="IPR011008">
    <property type="entry name" value="Dimeric_a/b-barrel"/>
</dbReference>
<feature type="domain" description="ABM" evidence="1">
    <location>
        <begin position="3"/>
        <end position="96"/>
    </location>
</feature>
<dbReference type="Proteomes" id="UP000784700">
    <property type="component" value="Unassembled WGS sequence"/>
</dbReference>
<dbReference type="RefSeq" id="WP_140934476.1">
    <property type="nucleotide sequence ID" value="NZ_QUBF01000003.1"/>
</dbReference>
<name>A0A9Q8INK8_9LACO</name>
<keyword evidence="2" id="KW-0503">Monooxygenase</keyword>
<dbReference type="PROSITE" id="PS51725">
    <property type="entry name" value="ABM"/>
    <property type="match status" value="1"/>
</dbReference>
<sequence>MSITLHLFYTGKNNNAQKFANEMESSGIADQIRNEDGNLSYKYYQPLDSKNTILLIDKWKNQSSLDEHHKSNMMSDISKLREKYDLTMNVEIFQEIDGNSNNNSYIRK</sequence>
<dbReference type="InterPro" id="IPR007138">
    <property type="entry name" value="ABM_dom"/>
</dbReference>
<evidence type="ECO:0000259" key="1">
    <source>
        <dbReference type="PROSITE" id="PS51725"/>
    </source>
</evidence>
<proteinExistence type="predicted"/>
<keyword evidence="2" id="KW-0560">Oxidoreductase</keyword>
<evidence type="ECO:0000313" key="3">
    <source>
        <dbReference type="Proteomes" id="UP000784700"/>
    </source>
</evidence>
<dbReference type="Gene3D" id="3.30.70.100">
    <property type="match status" value="1"/>
</dbReference>
<accession>A0A9Q8INK8</accession>
<comment type="caution">
    <text evidence="2">The sequence shown here is derived from an EMBL/GenBank/DDBJ whole genome shotgun (WGS) entry which is preliminary data.</text>
</comment>
<evidence type="ECO:0000313" key="2">
    <source>
        <dbReference type="EMBL" id="TPR44221.1"/>
    </source>
</evidence>
<dbReference type="EMBL" id="QUBG01000003">
    <property type="protein sequence ID" value="TPR44221.1"/>
    <property type="molecule type" value="Genomic_DNA"/>
</dbReference>
<protein>
    <submittedName>
        <fullName evidence="2">Antibiotic biosynthesis monooxygenase</fullName>
    </submittedName>
</protein>
<dbReference type="SUPFAM" id="SSF54909">
    <property type="entry name" value="Dimeric alpha+beta barrel"/>
    <property type="match status" value="1"/>
</dbReference>
<dbReference type="GeneID" id="58108428"/>
<gene>
    <name evidence="2" type="ORF">DY130_04055</name>
</gene>
<dbReference type="GO" id="GO:0004497">
    <property type="term" value="F:monooxygenase activity"/>
    <property type="evidence" value="ECO:0007669"/>
    <property type="project" value="UniProtKB-KW"/>
</dbReference>
<reference evidence="2" key="1">
    <citation type="submission" date="2018-08" db="EMBL/GenBank/DDBJ databases">
        <title>Comparative genomics of wild bee and flower associated Lactobacillus reveals potential adaptation to the bee host.</title>
        <authorList>
            <person name="Vuong H.Q."/>
            <person name="Mcfrederick Q.S."/>
        </authorList>
    </citation>
    <scope>NUCLEOTIDE SEQUENCE</scope>
    <source>
        <strain evidence="2">HV_63</strain>
    </source>
</reference>
<dbReference type="AlphaFoldDB" id="A0A9Q8INK8"/>